<proteinExistence type="predicted"/>
<sequence length="54" mass="5765">MYFFAAKGITPVQNGMAEITVGALFTDNQQSGNPDKDYLLTQHAATFGKSIAGQ</sequence>
<organism evidence="1 2">
    <name type="scientific">Phocaeicola vulgatus</name>
    <name type="common">Bacteroides vulgatus</name>
    <dbReference type="NCBI Taxonomy" id="821"/>
    <lineage>
        <taxon>Bacteria</taxon>
        <taxon>Pseudomonadati</taxon>
        <taxon>Bacteroidota</taxon>
        <taxon>Bacteroidia</taxon>
        <taxon>Bacteroidales</taxon>
        <taxon>Bacteroidaceae</taxon>
        <taxon>Phocaeicola</taxon>
    </lineage>
</organism>
<dbReference type="EMBL" id="CP013020">
    <property type="protein sequence ID" value="ALK84033.1"/>
    <property type="molecule type" value="Genomic_DNA"/>
</dbReference>
<gene>
    <name evidence="1" type="ORF">BvMPK_1426</name>
</gene>
<dbReference type="Proteomes" id="UP000061587">
    <property type="component" value="Chromosome"/>
</dbReference>
<dbReference type="AlphaFoldDB" id="A0A0P0M1S9"/>
<protein>
    <submittedName>
        <fullName evidence="1">Uncharacterized protein</fullName>
    </submittedName>
</protein>
<dbReference type="PATRIC" id="fig|821.40.peg.1702"/>
<evidence type="ECO:0000313" key="1">
    <source>
        <dbReference type="EMBL" id="ALK84033.1"/>
    </source>
</evidence>
<name>A0A0P0M1S9_PHOVU</name>
<reference evidence="2" key="1">
    <citation type="submission" date="2015-10" db="EMBL/GenBank/DDBJ databases">
        <title>Extensive mobilome-driven genome diversification in gut-associated Bacteroides vulgatus mpk.</title>
        <authorList>
            <person name="Beier S."/>
            <person name="Lange A."/>
            <person name="Huson D.H."/>
            <person name="Frick J.-S."/>
            <person name="Autenrieth I.B."/>
        </authorList>
    </citation>
    <scope>NUCLEOTIDE SEQUENCE [LARGE SCALE GENOMIC DNA]</scope>
    <source>
        <strain evidence="2">mpk</strain>
    </source>
</reference>
<accession>A0A0P0M1S9</accession>
<reference evidence="1 2" key="2">
    <citation type="journal article" date="2016" name="Genome Biol. Evol.">
        <title>Extensive mobilome-driven genome diversification in mouse gut-associated Bacteroides vulgatus mpk.</title>
        <authorList>
            <person name="Lange A."/>
            <person name="Beier S."/>
            <person name="Steimle A."/>
            <person name="Autenrieth I.B."/>
            <person name="Huson D.H."/>
            <person name="Frick J.S."/>
        </authorList>
    </citation>
    <scope>NUCLEOTIDE SEQUENCE [LARGE SCALE GENOMIC DNA]</scope>
    <source>
        <strain evidence="2">mpk</strain>
    </source>
</reference>
<evidence type="ECO:0000313" key="2">
    <source>
        <dbReference type="Proteomes" id="UP000061587"/>
    </source>
</evidence>